<dbReference type="Pfam" id="PF09604">
    <property type="entry name" value="Potass_KdpF"/>
    <property type="match status" value="1"/>
</dbReference>
<dbReference type="Proteomes" id="UP000094329">
    <property type="component" value="Unassembled WGS sequence"/>
</dbReference>
<dbReference type="InterPro" id="IPR011726">
    <property type="entry name" value="KdpF"/>
</dbReference>
<evidence type="ECO:0000256" key="1">
    <source>
        <dbReference type="SAM" id="Phobius"/>
    </source>
</evidence>
<reference evidence="2 3" key="1">
    <citation type="submission" date="2016-08" db="EMBL/GenBank/DDBJ databases">
        <title>Draft genome sequence of Candidatus Piscirickettsia litoralis, from seawater.</title>
        <authorList>
            <person name="Wan X."/>
            <person name="Lee A.J."/>
            <person name="Hou S."/>
            <person name="Donachie S.P."/>
        </authorList>
    </citation>
    <scope>NUCLEOTIDE SEQUENCE [LARGE SCALE GENOMIC DNA]</scope>
    <source>
        <strain evidence="2 3">Y2</strain>
    </source>
</reference>
<organism evidence="2 3">
    <name type="scientific">Piscirickettsia litoralis</name>
    <dbReference type="NCBI Taxonomy" id="1891921"/>
    <lineage>
        <taxon>Bacteria</taxon>
        <taxon>Pseudomonadati</taxon>
        <taxon>Pseudomonadota</taxon>
        <taxon>Gammaproteobacteria</taxon>
        <taxon>Thiotrichales</taxon>
        <taxon>Piscirickettsiaceae</taxon>
        <taxon>Piscirickettsia</taxon>
    </lineage>
</organism>
<evidence type="ECO:0000313" key="3">
    <source>
        <dbReference type="Proteomes" id="UP000094329"/>
    </source>
</evidence>
<sequence>MILTIISAAIALALFIYMLYALIFPEKF</sequence>
<accession>A0ABX3A4N7</accession>
<evidence type="ECO:0000313" key="2">
    <source>
        <dbReference type="EMBL" id="ODN43831.1"/>
    </source>
</evidence>
<dbReference type="RefSeq" id="WP_069313627.1">
    <property type="nucleotide sequence ID" value="NZ_MDTU01000001.1"/>
</dbReference>
<feature type="transmembrane region" description="Helical" evidence="1">
    <location>
        <begin position="6"/>
        <end position="24"/>
    </location>
</feature>
<dbReference type="EMBL" id="MDTU01000001">
    <property type="protein sequence ID" value="ODN43831.1"/>
    <property type="molecule type" value="Genomic_DNA"/>
</dbReference>
<dbReference type="NCBIfam" id="TIGR02115">
    <property type="entry name" value="potass_kdpF"/>
    <property type="match status" value="1"/>
</dbReference>
<keyword evidence="3" id="KW-1185">Reference proteome</keyword>
<keyword evidence="1" id="KW-1133">Transmembrane helix</keyword>
<name>A0ABX3A4N7_9GAMM</name>
<proteinExistence type="predicted"/>
<keyword evidence="1" id="KW-0812">Transmembrane</keyword>
<comment type="caution">
    <text evidence="2">The sequence shown here is derived from an EMBL/GenBank/DDBJ whole genome shotgun (WGS) entry which is preliminary data.</text>
</comment>
<keyword evidence="1" id="KW-0472">Membrane</keyword>
<protein>
    <submittedName>
        <fullName evidence="2">Potassium-transporting ATPase subunit F</fullName>
    </submittedName>
</protein>
<gene>
    <name evidence="2" type="ORF">BGC07_14185</name>
</gene>